<organism evidence="4 5">
    <name type="scientific">Bos mutus</name>
    <name type="common">wild yak</name>
    <dbReference type="NCBI Taxonomy" id="72004"/>
    <lineage>
        <taxon>Eukaryota</taxon>
        <taxon>Metazoa</taxon>
        <taxon>Chordata</taxon>
        <taxon>Craniata</taxon>
        <taxon>Vertebrata</taxon>
        <taxon>Euteleostomi</taxon>
        <taxon>Mammalia</taxon>
        <taxon>Eutheria</taxon>
        <taxon>Laurasiatheria</taxon>
        <taxon>Artiodactyla</taxon>
        <taxon>Ruminantia</taxon>
        <taxon>Pecora</taxon>
        <taxon>Bovidae</taxon>
        <taxon>Bovinae</taxon>
        <taxon>Bos</taxon>
    </lineage>
</organism>
<evidence type="ECO:0000256" key="2">
    <source>
        <dbReference type="ARBA" id="ARBA00022614"/>
    </source>
</evidence>
<dbReference type="AlphaFoldDB" id="A0A6B0QY87"/>
<keyword evidence="2" id="KW-0433">Leucine-rich repeat</keyword>
<evidence type="ECO:0000313" key="4">
    <source>
        <dbReference type="EMBL" id="MXQ81717.1"/>
    </source>
</evidence>
<evidence type="ECO:0000313" key="5">
    <source>
        <dbReference type="Proteomes" id="UP000322234"/>
    </source>
</evidence>
<dbReference type="InterPro" id="IPR032675">
    <property type="entry name" value="LRR_dom_sf"/>
</dbReference>
<accession>A0A6B0QY87</accession>
<dbReference type="InterPro" id="IPR026271">
    <property type="entry name" value="PRAME"/>
</dbReference>
<dbReference type="GO" id="GO:0045596">
    <property type="term" value="P:negative regulation of cell differentiation"/>
    <property type="evidence" value="ECO:0007669"/>
    <property type="project" value="InterPro"/>
</dbReference>
<name>A0A6B0QY87_9CETA</name>
<protein>
    <submittedName>
        <fullName evidence="4">Uncharacterized protein</fullName>
    </submittedName>
</protein>
<dbReference type="FunFam" id="3.80.10.10:FF:000435">
    <property type="entry name" value="Uncharacterized protein"/>
    <property type="match status" value="1"/>
</dbReference>
<dbReference type="Gene3D" id="3.80.10.10">
    <property type="entry name" value="Ribonuclease Inhibitor"/>
    <property type="match status" value="1"/>
</dbReference>
<gene>
    <name evidence="4" type="ORF">E5288_WYG004812</name>
</gene>
<dbReference type="GO" id="GO:0008284">
    <property type="term" value="P:positive regulation of cell population proliferation"/>
    <property type="evidence" value="ECO:0007669"/>
    <property type="project" value="InterPro"/>
</dbReference>
<dbReference type="GO" id="GO:0043066">
    <property type="term" value="P:negative regulation of apoptotic process"/>
    <property type="evidence" value="ECO:0007669"/>
    <property type="project" value="InterPro"/>
</dbReference>
<evidence type="ECO:0000256" key="3">
    <source>
        <dbReference type="ARBA" id="ARBA00022737"/>
    </source>
</evidence>
<dbReference type="SUPFAM" id="SSF52047">
    <property type="entry name" value="RNI-like"/>
    <property type="match status" value="1"/>
</dbReference>
<keyword evidence="3" id="KW-0677">Repeat</keyword>
<keyword evidence="5" id="KW-1185">Reference proteome</keyword>
<dbReference type="GO" id="GO:0045892">
    <property type="term" value="P:negative regulation of DNA-templated transcription"/>
    <property type="evidence" value="ECO:0007669"/>
    <property type="project" value="InterPro"/>
</dbReference>
<dbReference type="InterPro" id="IPR050694">
    <property type="entry name" value="LRRC14/PRAME"/>
</dbReference>
<dbReference type="PIRSF" id="PIRSF038286">
    <property type="entry name" value="PRAME"/>
    <property type="match status" value="1"/>
</dbReference>
<dbReference type="GO" id="GO:0005737">
    <property type="term" value="C:cytoplasm"/>
    <property type="evidence" value="ECO:0007669"/>
    <property type="project" value="TreeGrafter"/>
</dbReference>
<dbReference type="EMBL" id="VBQZ03000009">
    <property type="protein sequence ID" value="MXQ81717.1"/>
    <property type="molecule type" value="Genomic_DNA"/>
</dbReference>
<reference evidence="4" key="1">
    <citation type="submission" date="2019-10" db="EMBL/GenBank/DDBJ databases">
        <title>The sequence and de novo assembly of the wild yak genome.</title>
        <authorList>
            <person name="Liu Y."/>
        </authorList>
    </citation>
    <scope>NUCLEOTIDE SEQUENCE [LARGE SCALE GENOMIC DNA]</scope>
    <source>
        <strain evidence="4">WY2019</strain>
    </source>
</reference>
<dbReference type="PANTHER" id="PTHR14224:SF19">
    <property type="entry name" value="PRAME FAMILY MEMBER 11-RELATED"/>
    <property type="match status" value="1"/>
</dbReference>
<dbReference type="PANTHER" id="PTHR14224">
    <property type="entry name" value="SIMILAR TO PREFERENTIALLY EXPRESSED ANTIGEN IN MELANOMA-LIKE 3"/>
    <property type="match status" value="1"/>
</dbReference>
<sequence length="542" mass="61998">MQNLQGSRVTTGVLKSECEQPTNHNRADHALVPIGVELWLCAHWVQSVLGTNRHLHYCQEDSVDEWEREQSQIRMSLWAPPRLLDLAAMSLLRNENLAMSSLEFLPIELFPLLFMEAFYGSHIKTLKTMVYSWPFVRLPLGGLMEPPHLITLQAVLDGLDVLLSQKEHPRCKLQVLDLRNTGQNFWSIWSGYMDHMYSSSLTAPVPEDRSRTKQPLAPLEVFIEMNLKEWAMDEFLTYLMRWAEQRKGSIHLCCKKLKIFGMPVENIMKVLSMVQLDCIQDVEVNQNWHLSSLATFAPLLGQMSNVQRLILSASKEQEQHVVVQFTSQFLKLHHLRDLYLESPFFLSGRLDQMLRCLMSPLDNLTITHCLLTESDLTHLSQCPRISQLKGLDLSGITLADFSPELLQVLLEQVADTLQVLDLNQCEIMDSQIEAILPALSHCSQLRSISMCGNLLSMAAMEKLLRHTSGLPRLSQEFYPAPLESNSSQAVLSEERLAQLRAELLEILRDLGHPRTIWLNSIFFASYGYDEYSNLEIIEYIPA</sequence>
<comment type="caution">
    <text evidence="4">The sequence shown here is derived from an EMBL/GenBank/DDBJ whole genome shotgun (WGS) entry which is preliminary data.</text>
</comment>
<proteinExistence type="inferred from homology"/>
<evidence type="ECO:0000256" key="1">
    <source>
        <dbReference type="ARBA" id="ARBA00009608"/>
    </source>
</evidence>
<comment type="similarity">
    <text evidence="1">Belongs to the PRAME family.</text>
</comment>
<dbReference type="Proteomes" id="UP000322234">
    <property type="component" value="Unassembled WGS sequence"/>
</dbReference>